<feature type="transmembrane region" description="Helical" evidence="7">
    <location>
        <begin position="30"/>
        <end position="52"/>
    </location>
</feature>
<dbReference type="EMBL" id="CP022424">
    <property type="protein sequence ID" value="ASM79277.1"/>
    <property type="molecule type" value="Genomic_DNA"/>
</dbReference>
<dbReference type="GO" id="GO:0022857">
    <property type="term" value="F:transmembrane transporter activity"/>
    <property type="evidence" value="ECO:0007669"/>
    <property type="project" value="UniProtKB-UniRule"/>
</dbReference>
<dbReference type="KEGG" id="vff:VITFI_CDS3500"/>
<accession>A0A221KK65</accession>
<keyword evidence="3" id="KW-1003">Cell membrane</keyword>
<protein>
    <recommendedName>
        <fullName evidence="7">TRAP transporter small permease protein</fullName>
    </recommendedName>
</protein>
<keyword evidence="9" id="KW-0614">Plasmid</keyword>
<evidence type="ECO:0000256" key="2">
    <source>
        <dbReference type="ARBA" id="ARBA00022448"/>
    </source>
</evidence>
<dbReference type="GO" id="GO:0005886">
    <property type="term" value="C:plasma membrane"/>
    <property type="evidence" value="ECO:0007669"/>
    <property type="project" value="UniProtKB-SubCell"/>
</dbReference>
<dbReference type="RefSeq" id="WP_089418422.1">
    <property type="nucleotide sequence ID" value="NZ_CP022424.1"/>
</dbReference>
<feature type="domain" description="Tripartite ATP-independent periplasmic transporters DctQ component" evidence="8">
    <location>
        <begin position="43"/>
        <end position="148"/>
    </location>
</feature>
<comment type="subcellular location">
    <subcellularLocation>
        <location evidence="7">Cell inner membrane</location>
        <topology evidence="7">Multi-pass membrane protein</topology>
    </subcellularLocation>
    <subcellularLocation>
        <location evidence="1">Cell membrane</location>
        <topology evidence="1">Multi-pass membrane protein</topology>
    </subcellularLocation>
</comment>
<geneLocation type="plasmid" evidence="10">
    <name>pvf1</name>
</geneLocation>
<evidence type="ECO:0000256" key="7">
    <source>
        <dbReference type="RuleBase" id="RU369079"/>
    </source>
</evidence>
<comment type="caution">
    <text evidence="7">Lacks conserved residue(s) required for the propagation of feature annotation.</text>
</comment>
<comment type="subunit">
    <text evidence="7">The complex comprises the extracytoplasmic solute receptor protein and the two transmembrane proteins.</text>
</comment>
<evidence type="ECO:0000256" key="4">
    <source>
        <dbReference type="ARBA" id="ARBA00022692"/>
    </source>
</evidence>
<keyword evidence="4 7" id="KW-0812">Transmembrane</keyword>
<keyword evidence="7" id="KW-0997">Cell inner membrane</keyword>
<feature type="transmembrane region" description="Helical" evidence="7">
    <location>
        <begin position="64"/>
        <end position="81"/>
    </location>
</feature>
<evidence type="ECO:0000256" key="3">
    <source>
        <dbReference type="ARBA" id="ARBA00022475"/>
    </source>
</evidence>
<feature type="transmembrane region" description="Helical" evidence="7">
    <location>
        <begin position="101"/>
        <end position="123"/>
    </location>
</feature>
<dbReference type="AlphaFoldDB" id="A0A221KK65"/>
<name>A0A221KK65_VITFI</name>
<proteinExistence type="inferred from homology"/>
<gene>
    <name evidence="9" type="ORF">VITFI_CDS3500</name>
</gene>
<comment type="similarity">
    <text evidence="7">Belongs to the TRAP transporter small permease family.</text>
</comment>
<evidence type="ECO:0000256" key="6">
    <source>
        <dbReference type="ARBA" id="ARBA00023136"/>
    </source>
</evidence>
<dbReference type="InterPro" id="IPR055348">
    <property type="entry name" value="DctQ"/>
</dbReference>
<dbReference type="Pfam" id="PF04290">
    <property type="entry name" value="DctQ"/>
    <property type="match status" value="1"/>
</dbReference>
<keyword evidence="6 7" id="KW-0472">Membrane</keyword>
<keyword evidence="10" id="KW-1185">Reference proteome</keyword>
<evidence type="ECO:0000256" key="1">
    <source>
        <dbReference type="ARBA" id="ARBA00004651"/>
    </source>
</evidence>
<comment type="function">
    <text evidence="7">Part of the tripartite ATP-independent periplasmic (TRAP) transport system.</text>
</comment>
<evidence type="ECO:0000313" key="9">
    <source>
        <dbReference type="EMBL" id="ASM79277.1"/>
    </source>
</evidence>
<keyword evidence="5 7" id="KW-1133">Transmembrane helix</keyword>
<dbReference type="Proteomes" id="UP000199729">
    <property type="component" value="Plasmid pVF1"/>
</dbReference>
<evidence type="ECO:0000256" key="5">
    <source>
        <dbReference type="ARBA" id="ARBA00022989"/>
    </source>
</evidence>
<keyword evidence="2 7" id="KW-0813">Transport</keyword>
<sequence>MQEPVPGEAPTGAAARFGPLGRALLWASKVSAIGGGLVFVGLVAMSLLSILGRKLWAMPVPGDVEVLQMAAAPACAAFFAFCHLTHCDVKVDFFTAKARPTVVHALDALGSLLFGAVGALLTWRSAEGAWMVRASEETSMILGWPLWVA</sequence>
<evidence type="ECO:0000313" key="10">
    <source>
        <dbReference type="Proteomes" id="UP000199729"/>
    </source>
</evidence>
<dbReference type="OrthoDB" id="6900059at2"/>
<evidence type="ECO:0000259" key="8">
    <source>
        <dbReference type="Pfam" id="PF04290"/>
    </source>
</evidence>
<reference evidence="9 10" key="1">
    <citation type="submission" date="2017-07" db="EMBL/GenBank/DDBJ databases">
        <title>Complete Genome Sequence of the cosmetic ferment Vitreoscilla filiformis (ATCC15551).</title>
        <authorList>
            <person name="Contreras S."/>
            <person name="Sagory-Zalkind P."/>
            <person name="Blanquart H."/>
            <person name="Iltis A."/>
            <person name="Morand S.C."/>
        </authorList>
    </citation>
    <scope>NUCLEOTIDE SEQUENCE [LARGE SCALE GENOMIC DNA]</scope>
    <source>
        <strain evidence="9 10">ATCC 15551</strain>
        <plasmid evidence="10">Plasmid pvf1</plasmid>
    </source>
</reference>
<organism evidence="9 10">
    <name type="scientific">Vitreoscilla filiformis</name>
    <dbReference type="NCBI Taxonomy" id="63"/>
    <lineage>
        <taxon>Bacteria</taxon>
        <taxon>Pseudomonadati</taxon>
        <taxon>Pseudomonadota</taxon>
        <taxon>Betaproteobacteria</taxon>
        <taxon>Neisseriales</taxon>
        <taxon>Neisseriaceae</taxon>
        <taxon>Vitreoscilla</taxon>
    </lineage>
</organism>